<name>A0A8S4EFS2_PLUXY</name>
<keyword evidence="3" id="KW-1185">Reference proteome</keyword>
<gene>
    <name evidence="2" type="ORF">PLXY2_LOCUS5483</name>
</gene>
<dbReference type="PROSITE" id="PS50176">
    <property type="entry name" value="ARM_REPEAT"/>
    <property type="match status" value="2"/>
</dbReference>
<evidence type="ECO:0000313" key="3">
    <source>
        <dbReference type="Proteomes" id="UP000653454"/>
    </source>
</evidence>
<dbReference type="InterPro" id="IPR000225">
    <property type="entry name" value="Armadillo"/>
</dbReference>
<dbReference type="Proteomes" id="UP000653454">
    <property type="component" value="Unassembled WGS sequence"/>
</dbReference>
<feature type="repeat" description="ARM" evidence="1">
    <location>
        <begin position="147"/>
        <end position="174"/>
    </location>
</feature>
<dbReference type="PANTHER" id="PTHR46241">
    <property type="entry name" value="ARMADILLO REPEAT-CONTAINING PROTEIN 4 ARMC4"/>
    <property type="match status" value="1"/>
</dbReference>
<dbReference type="AlphaFoldDB" id="A0A8S4EFS2"/>
<comment type="caution">
    <text evidence="2">The sequence shown here is derived from an EMBL/GenBank/DDBJ whole genome shotgun (WGS) entry which is preliminary data.</text>
</comment>
<sequence length="662" mass="71945">MTEAGDNISTFSADGGQDTVGLPRIVMVTEGSDTSVSSASSSSSSEDCNWANLIKSTEIPPEYWHIQKLVKYMKAGNQTATMVALSCLKDHDLTVEVNQRAIQEIGGLELLVNLLETRDLCCILGGLAVLKDITPNIEIRKKVTDLGAIPLLVGLLSDPARDVQILAAETIANLGRIRKSRKFCRKFGGIPKLIDLLDIKEKYLVTPRSELNKDELEFLDIARAGAKALWSMSASQRNREAMRKYGMIPLIARVLKTIHLDVATPAVGLLQMCASETSFQLAIQTEKMVQDLITHLGNEDKDLKTYCSLAIYKCASDPVTRDMIRDNGGLELLVEAAQDPTNRQNKPLMASVTGALWKSASSDVSVKKLDSLNTVATLVKLLDDENDGVLTNVAGALAECAKHPPNREKIRAAGGISQLIYHLSNTHKPLLENVPLVLMECAKDPQCMAQIDELDGVRLIWSLLKNDSKKVQTNAALALSPCVQNAHDSGEMVRSFVGALDLTVDLLDSDDHNVLSAVCAAIATIAKDQENLAVISDHGVVAKLSKLVSTTDDHLRANLGIAIAYCCDWAQNRQEFGKRGAVTPLVNYMTSRDPDVHRATALALYHLSFYSINCVTMHAAGVVQFLLETVGSKDPVLQEASAGCLCNIRKLALATEKIKLKI</sequence>
<dbReference type="KEGG" id="pxy:105391516"/>
<dbReference type="OrthoDB" id="1683831at2759"/>
<dbReference type="Gene3D" id="1.25.10.10">
    <property type="entry name" value="Leucine-rich Repeat Variant"/>
    <property type="match status" value="5"/>
</dbReference>
<feature type="repeat" description="ARM" evidence="1">
    <location>
        <begin position="373"/>
        <end position="415"/>
    </location>
</feature>
<reference evidence="2" key="1">
    <citation type="submission" date="2020-11" db="EMBL/GenBank/DDBJ databases">
        <authorList>
            <person name="Whiteford S."/>
        </authorList>
    </citation>
    <scope>NUCLEOTIDE SEQUENCE</scope>
</reference>
<evidence type="ECO:0000313" key="2">
    <source>
        <dbReference type="EMBL" id="CAG9114852.1"/>
    </source>
</evidence>
<organism evidence="2 3">
    <name type="scientific">Plutella xylostella</name>
    <name type="common">Diamondback moth</name>
    <name type="synonym">Plutella maculipennis</name>
    <dbReference type="NCBI Taxonomy" id="51655"/>
    <lineage>
        <taxon>Eukaryota</taxon>
        <taxon>Metazoa</taxon>
        <taxon>Ecdysozoa</taxon>
        <taxon>Arthropoda</taxon>
        <taxon>Hexapoda</taxon>
        <taxon>Insecta</taxon>
        <taxon>Pterygota</taxon>
        <taxon>Neoptera</taxon>
        <taxon>Endopterygota</taxon>
        <taxon>Lepidoptera</taxon>
        <taxon>Glossata</taxon>
        <taxon>Ditrysia</taxon>
        <taxon>Yponomeutoidea</taxon>
        <taxon>Plutellidae</taxon>
        <taxon>Plutella</taxon>
    </lineage>
</organism>
<accession>A0A8S4EFS2</accession>
<evidence type="ECO:0000256" key="1">
    <source>
        <dbReference type="PROSITE-ProRule" id="PRU00259"/>
    </source>
</evidence>
<proteinExistence type="predicted"/>
<dbReference type="PANTHER" id="PTHR46241:SF1">
    <property type="entry name" value="OUTER DYNEIN ARM-DOCKING COMPLEX SUBUNIT 2"/>
    <property type="match status" value="1"/>
</dbReference>
<dbReference type="InterPro" id="IPR011989">
    <property type="entry name" value="ARM-like"/>
</dbReference>
<dbReference type="SMART" id="SM00185">
    <property type="entry name" value="ARM"/>
    <property type="match status" value="11"/>
</dbReference>
<dbReference type="SUPFAM" id="SSF48371">
    <property type="entry name" value="ARM repeat"/>
    <property type="match status" value="2"/>
</dbReference>
<dbReference type="InterPro" id="IPR016024">
    <property type="entry name" value="ARM-type_fold"/>
</dbReference>
<dbReference type="EMBL" id="CAJHNJ030000016">
    <property type="protein sequence ID" value="CAG9114852.1"/>
    <property type="molecule type" value="Genomic_DNA"/>
</dbReference>
<protein>
    <submittedName>
        <fullName evidence="2">(diamondback moth) hypothetical protein</fullName>
    </submittedName>
</protein>